<evidence type="ECO:0000313" key="2">
    <source>
        <dbReference type="Proteomes" id="UP000316253"/>
    </source>
</evidence>
<feature type="non-terminal residue" evidence="1">
    <location>
        <position position="1"/>
    </location>
</feature>
<proteinExistence type="predicted"/>
<gene>
    <name evidence="1" type="ORF">CEO22_447</name>
</gene>
<name>A0A554JB92_9BACT</name>
<evidence type="ECO:0000313" key="1">
    <source>
        <dbReference type="EMBL" id="TSC65560.1"/>
    </source>
</evidence>
<reference evidence="1 2" key="1">
    <citation type="submission" date="2017-08" db="EMBL/GenBank/DDBJ databases">
        <title>Mechanisms for carbon and nitrogen cycling indicate functional differentiation within the Candidate Phyla Radiation.</title>
        <authorList>
            <person name="Danczak R.E."/>
            <person name="Johnston M.D."/>
            <person name="Kenah C."/>
            <person name="Slattery M."/>
            <person name="Wrighton K.C."/>
            <person name="Wilkins M.J."/>
        </authorList>
    </citation>
    <scope>NUCLEOTIDE SEQUENCE [LARGE SCALE GENOMIC DNA]</scope>
    <source>
        <strain evidence="1">Gr01-1014_85</strain>
    </source>
</reference>
<dbReference type="EMBL" id="VMFD01000038">
    <property type="protein sequence ID" value="TSC65560.1"/>
    <property type="molecule type" value="Genomic_DNA"/>
</dbReference>
<comment type="caution">
    <text evidence="1">The sequence shown here is derived from an EMBL/GenBank/DDBJ whole genome shotgun (WGS) entry which is preliminary data.</text>
</comment>
<dbReference type="AlphaFoldDB" id="A0A554JB92"/>
<dbReference type="Proteomes" id="UP000316253">
    <property type="component" value="Unassembled WGS sequence"/>
</dbReference>
<protein>
    <submittedName>
        <fullName evidence="1">Uncharacterized protein</fullName>
    </submittedName>
</protein>
<accession>A0A554JB92</accession>
<sequence length="147" mass="16590">PWSEVEAWLEIREASIRCNDSTRMYEFTFGIFPDFLLPSLKASLYLRGSPGSFVTEAQMDAMLGRLDEATILVTLVLIGSDEAGSLEHKQTFDLGCKLARWGYGPLSKLLRKAEESATEVERVFKGFEGTMDVCYHFSSTFVEEEEL</sequence>
<organism evidence="1 2">
    <name type="scientific">Candidatus Berkelbacteria bacterium Gr01-1014_85</name>
    <dbReference type="NCBI Taxonomy" id="2017150"/>
    <lineage>
        <taxon>Bacteria</taxon>
        <taxon>Candidatus Berkelbacteria</taxon>
    </lineage>
</organism>